<name>A0AAD6VIP4_9AGAR</name>
<evidence type="ECO:0000313" key="3">
    <source>
        <dbReference type="Proteomes" id="UP001219525"/>
    </source>
</evidence>
<gene>
    <name evidence="2" type="ORF">GGX14DRAFT_563663</name>
</gene>
<feature type="compositionally biased region" description="Pro residues" evidence="1">
    <location>
        <begin position="44"/>
        <end position="53"/>
    </location>
</feature>
<dbReference type="Proteomes" id="UP001219525">
    <property type="component" value="Unassembled WGS sequence"/>
</dbReference>
<feature type="compositionally biased region" description="Low complexity" evidence="1">
    <location>
        <begin position="22"/>
        <end position="43"/>
    </location>
</feature>
<proteinExistence type="predicted"/>
<protein>
    <submittedName>
        <fullName evidence="2">Uncharacterized protein</fullName>
    </submittedName>
</protein>
<organism evidence="2 3">
    <name type="scientific">Mycena pura</name>
    <dbReference type="NCBI Taxonomy" id="153505"/>
    <lineage>
        <taxon>Eukaryota</taxon>
        <taxon>Fungi</taxon>
        <taxon>Dikarya</taxon>
        <taxon>Basidiomycota</taxon>
        <taxon>Agaricomycotina</taxon>
        <taxon>Agaricomycetes</taxon>
        <taxon>Agaricomycetidae</taxon>
        <taxon>Agaricales</taxon>
        <taxon>Marasmiineae</taxon>
        <taxon>Mycenaceae</taxon>
        <taxon>Mycena</taxon>
    </lineage>
</organism>
<accession>A0AAD6VIP4</accession>
<dbReference type="AlphaFoldDB" id="A0AAD6VIP4"/>
<feature type="region of interest" description="Disordered" evidence="1">
    <location>
        <begin position="22"/>
        <end position="64"/>
    </location>
</feature>
<sequence>MSCRILLACAHVTQAQRRSLTSASASSSTSSHASADSAVSLPTATPPRTPPLSHPFRRPSLPLRHASTSVGTHALSGACPLMGLYLRARRRSIGRRVSLLAASQTPTPRAFLGRHPFSPPAVLHVRARRRSAAVQAAFGRGQAPTLFRT</sequence>
<reference evidence="2" key="1">
    <citation type="submission" date="2023-03" db="EMBL/GenBank/DDBJ databases">
        <title>Massive genome expansion in bonnet fungi (Mycena s.s.) driven by repeated elements and novel gene families across ecological guilds.</title>
        <authorList>
            <consortium name="Lawrence Berkeley National Laboratory"/>
            <person name="Harder C.B."/>
            <person name="Miyauchi S."/>
            <person name="Viragh M."/>
            <person name="Kuo A."/>
            <person name="Thoen E."/>
            <person name="Andreopoulos B."/>
            <person name="Lu D."/>
            <person name="Skrede I."/>
            <person name="Drula E."/>
            <person name="Henrissat B."/>
            <person name="Morin E."/>
            <person name="Kohler A."/>
            <person name="Barry K."/>
            <person name="LaButti K."/>
            <person name="Morin E."/>
            <person name="Salamov A."/>
            <person name="Lipzen A."/>
            <person name="Mereny Z."/>
            <person name="Hegedus B."/>
            <person name="Baldrian P."/>
            <person name="Stursova M."/>
            <person name="Weitz H."/>
            <person name="Taylor A."/>
            <person name="Grigoriev I.V."/>
            <person name="Nagy L.G."/>
            <person name="Martin F."/>
            <person name="Kauserud H."/>
        </authorList>
    </citation>
    <scope>NUCLEOTIDE SEQUENCE</scope>
    <source>
        <strain evidence="2">9144</strain>
    </source>
</reference>
<comment type="caution">
    <text evidence="2">The sequence shown here is derived from an EMBL/GenBank/DDBJ whole genome shotgun (WGS) entry which is preliminary data.</text>
</comment>
<evidence type="ECO:0000313" key="2">
    <source>
        <dbReference type="EMBL" id="KAJ7214080.1"/>
    </source>
</evidence>
<evidence type="ECO:0000256" key="1">
    <source>
        <dbReference type="SAM" id="MobiDB-lite"/>
    </source>
</evidence>
<dbReference type="EMBL" id="JARJCW010000020">
    <property type="protein sequence ID" value="KAJ7214080.1"/>
    <property type="molecule type" value="Genomic_DNA"/>
</dbReference>
<keyword evidence="3" id="KW-1185">Reference proteome</keyword>